<feature type="coiled-coil region" evidence="1">
    <location>
        <begin position="677"/>
        <end position="707"/>
    </location>
</feature>
<gene>
    <name evidence="3" type="ORF">DWX31_20530</name>
</gene>
<sequence>MCGCCWNHLAKEKRTMTNQRFEALSRICLNNWHYINRKTLSFNREINFFTGHSGSGKSTVIDAMQIVLYANTDGRGFFNKAAADDSDRNLIEYLRGMVNIGENNEFAYLRNQNFSSTIVLELQRTDTEECQCVGIVFDVDTSTNEISRRFFWHRGPLWDSGYRTAKRTMSIAEVEGYLQSHYGKEEYFATSHNERFRRQLYDVYLGGLDSEKFPLLFKRAIPFRMNIRLEDFVKEYICMEQDIHIDDMQESVMQYGRMRKKIEDTYIEISILKEMQEKYGLVLEKEENIRKNGYFTGRLEILELKERAGELTDKAALSRDDLQKQESLKDGLDEQIAELTAQGEELLKRISSTGYEDLKTRLESLNELMEHLNKSEVKWRQTAERLNAWIDQETTSNQTIWDIEEFEKNTIDGEKLERLKKSIAEMRKEAEDLKSEAAAVLRDLKRQERQLKEELAQLKAGSKAYPKYLEHARSYIQRRLLEETGKAVEVHVMADLLDIRNEEWRNAVEGYLGGNKLSLVVPPAYAEEALRIYSELDKNEYFRVAVLDTEKAGKDTPTVLEDALCEEVEVREAYLKPYLERLLGQVVKCRSIDELRDCRIGVTPDCMVYHTFRLQQMNPEQYTKSAYIGKDSVRQRIRLLEKSLSEMEKKRAPEETTVRECEAVLSLEQLSEEISVYLEWQKDMEDLKERQKEKKRLEQKLLILKEENVDQWEKERSAVSALADGKRRERDAVSRRIYEINTRITQMAQAVTAVEQELLAKDREFMQDDLLEAEFAEYMAGKENPRFDKLKDYFTGRLNAAAEARDQAFQTLMDARGEYARKYPNRNFSITSRDNREYEKLMEILACDHLEEYRQIAAEQARSAVEHFKDDFMFKIRSAIREALQRKDELNRIISRLDFGKDKYQFVIGKNKGADGRFYDMFMDDSLEVNPNELSEAVDNQMNLFTMEHESQYGELIEELINVFIPPDNATPEQMEEAKRNMDKYADYRTYLSFDMQQLIQNEDEVIRIRLSKMIKKNSGGEGQNPLYVALLASFAQAYRISMPESVRRNPTIRLVVLDEAFSKMDAEKVASCIELIRGLGFQAIISATNDKIQNYVENVDKTFVFANPNKKSISIQEFERESFPQLMKELDEGEEDD</sequence>
<dbReference type="AlphaFoldDB" id="A0A3E3DHV7"/>
<keyword evidence="1" id="KW-0175">Coiled coil</keyword>
<dbReference type="GO" id="GO:0005694">
    <property type="term" value="C:chromosome"/>
    <property type="evidence" value="ECO:0007669"/>
    <property type="project" value="InterPro"/>
</dbReference>
<evidence type="ECO:0000259" key="2">
    <source>
        <dbReference type="Pfam" id="PF06470"/>
    </source>
</evidence>
<dbReference type="Pfam" id="PF13558">
    <property type="entry name" value="SbcC_Walker_B"/>
    <property type="match status" value="1"/>
</dbReference>
<evidence type="ECO:0000313" key="3">
    <source>
        <dbReference type="EMBL" id="RGD68803.1"/>
    </source>
</evidence>
<evidence type="ECO:0000313" key="4">
    <source>
        <dbReference type="Proteomes" id="UP000261023"/>
    </source>
</evidence>
<comment type="caution">
    <text evidence="3">The sequence shown here is derived from an EMBL/GenBank/DDBJ whole genome shotgun (WGS) entry which is preliminary data.</text>
</comment>
<organism evidence="3 4">
    <name type="scientific">Hungatella hathewayi</name>
    <dbReference type="NCBI Taxonomy" id="154046"/>
    <lineage>
        <taxon>Bacteria</taxon>
        <taxon>Bacillati</taxon>
        <taxon>Bacillota</taxon>
        <taxon>Clostridia</taxon>
        <taxon>Lachnospirales</taxon>
        <taxon>Lachnospiraceae</taxon>
        <taxon>Hungatella</taxon>
    </lineage>
</organism>
<dbReference type="GO" id="GO:0051276">
    <property type="term" value="P:chromosome organization"/>
    <property type="evidence" value="ECO:0007669"/>
    <property type="project" value="InterPro"/>
</dbReference>
<dbReference type="Pfam" id="PF13555">
    <property type="entry name" value="AAA_29"/>
    <property type="match status" value="1"/>
</dbReference>
<reference evidence="3 4" key="1">
    <citation type="submission" date="2018-08" db="EMBL/GenBank/DDBJ databases">
        <title>A genome reference for cultivated species of the human gut microbiota.</title>
        <authorList>
            <person name="Zou Y."/>
            <person name="Xue W."/>
            <person name="Luo G."/>
        </authorList>
    </citation>
    <scope>NUCLEOTIDE SEQUENCE [LARGE SCALE GENOMIC DNA]</scope>
    <source>
        <strain evidence="3 4">AF19-13AC</strain>
    </source>
</reference>
<name>A0A3E3DHV7_9FIRM</name>
<dbReference type="Proteomes" id="UP000261023">
    <property type="component" value="Unassembled WGS sequence"/>
</dbReference>
<dbReference type="InterPro" id="IPR027417">
    <property type="entry name" value="P-loop_NTPase"/>
</dbReference>
<feature type="domain" description="SMC hinge" evidence="2">
    <location>
        <begin position="493"/>
        <end position="594"/>
    </location>
</feature>
<dbReference type="GO" id="GO:0000731">
    <property type="term" value="P:DNA synthesis involved in DNA repair"/>
    <property type="evidence" value="ECO:0007669"/>
    <property type="project" value="TreeGrafter"/>
</dbReference>
<accession>A0A3E3DHV7</accession>
<dbReference type="PANTHER" id="PTHR32182:SF22">
    <property type="entry name" value="ATP-DEPENDENT ENDONUCLEASE, OLD FAMILY-RELATED"/>
    <property type="match status" value="1"/>
</dbReference>
<feature type="coiled-coil region" evidence="1">
    <location>
        <begin position="322"/>
        <end position="375"/>
    </location>
</feature>
<dbReference type="GO" id="GO:0006302">
    <property type="term" value="P:double-strand break repair"/>
    <property type="evidence" value="ECO:0007669"/>
    <property type="project" value="TreeGrafter"/>
</dbReference>
<dbReference type="GO" id="GO:0005524">
    <property type="term" value="F:ATP binding"/>
    <property type="evidence" value="ECO:0007669"/>
    <property type="project" value="InterPro"/>
</dbReference>
<dbReference type="SUPFAM" id="SSF52540">
    <property type="entry name" value="P-loop containing nucleoside triphosphate hydrolases"/>
    <property type="match status" value="1"/>
</dbReference>
<dbReference type="PANTHER" id="PTHR32182">
    <property type="entry name" value="DNA REPLICATION AND REPAIR PROTEIN RECF"/>
    <property type="match status" value="1"/>
</dbReference>
<dbReference type="OrthoDB" id="174137at2"/>
<dbReference type="Pfam" id="PF06470">
    <property type="entry name" value="SMC_hinge"/>
    <property type="match status" value="1"/>
</dbReference>
<evidence type="ECO:0000256" key="1">
    <source>
        <dbReference type="SAM" id="Coils"/>
    </source>
</evidence>
<dbReference type="InterPro" id="IPR010935">
    <property type="entry name" value="SMC_hinge"/>
</dbReference>
<proteinExistence type="predicted"/>
<dbReference type="EMBL" id="QTJW01000014">
    <property type="protein sequence ID" value="RGD68803.1"/>
    <property type="molecule type" value="Genomic_DNA"/>
</dbReference>
<protein>
    <submittedName>
        <fullName evidence="3">Chromosome segregation protein SMC</fullName>
    </submittedName>
</protein>
<dbReference type="Gene3D" id="3.40.50.300">
    <property type="entry name" value="P-loop containing nucleotide triphosphate hydrolases"/>
    <property type="match status" value="1"/>
</dbReference>
<feature type="coiled-coil region" evidence="1">
    <location>
        <begin position="416"/>
        <end position="464"/>
    </location>
</feature>